<protein>
    <recommendedName>
        <fullName evidence="13">Ig-like domain-containing protein</fullName>
    </recommendedName>
</protein>
<dbReference type="GO" id="GO:0042130">
    <property type="term" value="P:negative regulation of T cell proliferation"/>
    <property type="evidence" value="ECO:0007669"/>
    <property type="project" value="TreeGrafter"/>
</dbReference>
<dbReference type="SUPFAM" id="SSF48726">
    <property type="entry name" value="Immunoglobulin"/>
    <property type="match status" value="1"/>
</dbReference>
<evidence type="ECO:0000256" key="11">
    <source>
        <dbReference type="SAM" id="MobiDB-lite"/>
    </source>
</evidence>
<gene>
    <name evidence="14" type="ORF">FQA47_008548</name>
</gene>
<evidence type="ECO:0000256" key="5">
    <source>
        <dbReference type="ARBA" id="ARBA00022989"/>
    </source>
</evidence>
<evidence type="ECO:0000256" key="3">
    <source>
        <dbReference type="ARBA" id="ARBA00022692"/>
    </source>
</evidence>
<dbReference type="InterPro" id="IPR051713">
    <property type="entry name" value="T-cell_Activation_Regulation"/>
</dbReference>
<dbReference type="InterPro" id="IPR013106">
    <property type="entry name" value="Ig_V-set"/>
</dbReference>
<keyword evidence="6 12" id="KW-0472">Membrane</keyword>
<dbReference type="InterPro" id="IPR036179">
    <property type="entry name" value="Ig-like_dom_sf"/>
</dbReference>
<dbReference type="GO" id="GO:0071222">
    <property type="term" value="P:cellular response to lipopolysaccharide"/>
    <property type="evidence" value="ECO:0007669"/>
    <property type="project" value="TreeGrafter"/>
</dbReference>
<dbReference type="EMBL" id="WKFB01000065">
    <property type="protein sequence ID" value="KAF6737349.1"/>
    <property type="molecule type" value="Genomic_DNA"/>
</dbReference>
<dbReference type="PROSITE" id="PS50835">
    <property type="entry name" value="IG_LIKE"/>
    <property type="match status" value="1"/>
</dbReference>
<evidence type="ECO:0000313" key="15">
    <source>
        <dbReference type="Proteomes" id="UP000646548"/>
    </source>
</evidence>
<dbReference type="Proteomes" id="UP000646548">
    <property type="component" value="Unassembled WGS sequence"/>
</dbReference>
<evidence type="ECO:0000256" key="10">
    <source>
        <dbReference type="ARBA" id="ARBA00023319"/>
    </source>
</evidence>
<feature type="region of interest" description="Disordered" evidence="11">
    <location>
        <begin position="62"/>
        <end position="91"/>
    </location>
</feature>
<comment type="caution">
    <text evidence="14">The sequence shown here is derived from an EMBL/GenBank/DDBJ whole genome shotgun (WGS) entry which is preliminary data.</text>
</comment>
<sequence length="351" mass="38399">MLHSGVTEKRKRFRWSSSGVWTHSLLDNTVTLGMLGDSVTFLSRCPARFSNAPLLERVWKRKQDGGPRRGPPCQLLVHKAPTAPTSTTQRSSDEIQNLNGSAASGEILELRVNHDRGYLSTSTAEEPADHLLVLPSPPLNSSLLDFMLSWWAVAAVLCLPCGLSYHALRILRIGERGQSLVLPCDGSAFRDQEGMVRWEQVEETVVLLRGGETSVAESLRGRVQLPSEEQIKEGNWSLVINSITPSDEDVYLCIFNTSTLVSSVWVRVLENEATVADPSMKPLRIIDGSGGGTTDLPFSTEVSTLTMTEDPKSTTDPPLLENFPWVRVGLIGGVLLVTSLVMGLLGALRQI</sequence>
<dbReference type="InterPro" id="IPR003599">
    <property type="entry name" value="Ig_sub"/>
</dbReference>
<dbReference type="InterPro" id="IPR013783">
    <property type="entry name" value="Ig-like_fold"/>
</dbReference>
<evidence type="ECO:0000256" key="2">
    <source>
        <dbReference type="ARBA" id="ARBA00022475"/>
    </source>
</evidence>
<dbReference type="GO" id="GO:0009897">
    <property type="term" value="C:external side of plasma membrane"/>
    <property type="evidence" value="ECO:0007669"/>
    <property type="project" value="TreeGrafter"/>
</dbReference>
<dbReference type="GO" id="GO:0007166">
    <property type="term" value="P:cell surface receptor signaling pathway"/>
    <property type="evidence" value="ECO:0007669"/>
    <property type="project" value="TreeGrafter"/>
</dbReference>
<dbReference type="GO" id="GO:0031295">
    <property type="term" value="P:T cell costimulation"/>
    <property type="evidence" value="ECO:0007669"/>
    <property type="project" value="TreeGrafter"/>
</dbReference>
<dbReference type="InterPro" id="IPR007110">
    <property type="entry name" value="Ig-like_dom"/>
</dbReference>
<dbReference type="SMART" id="SM00409">
    <property type="entry name" value="IG"/>
    <property type="match status" value="1"/>
</dbReference>
<evidence type="ECO:0000256" key="12">
    <source>
        <dbReference type="SAM" id="Phobius"/>
    </source>
</evidence>
<keyword evidence="10" id="KW-0393">Immunoglobulin domain</keyword>
<dbReference type="GO" id="GO:0042102">
    <property type="term" value="P:positive regulation of T cell proliferation"/>
    <property type="evidence" value="ECO:0007669"/>
    <property type="project" value="TreeGrafter"/>
</dbReference>
<dbReference type="Gene3D" id="2.60.40.10">
    <property type="entry name" value="Immunoglobulins"/>
    <property type="match status" value="1"/>
</dbReference>
<dbReference type="PANTHER" id="PTHR25466">
    <property type="entry name" value="T-LYMPHOCYTE ACTIVATION ANTIGEN"/>
    <property type="match status" value="1"/>
</dbReference>
<evidence type="ECO:0000256" key="6">
    <source>
        <dbReference type="ARBA" id="ARBA00023136"/>
    </source>
</evidence>
<dbReference type="AlphaFoldDB" id="A0A834L0P5"/>
<keyword evidence="2" id="KW-1003">Cell membrane</keyword>
<evidence type="ECO:0000259" key="13">
    <source>
        <dbReference type="PROSITE" id="PS50835"/>
    </source>
</evidence>
<name>A0A834L0P5_ORYME</name>
<keyword evidence="3 12" id="KW-0812">Transmembrane</keyword>
<dbReference type="GO" id="GO:0006955">
    <property type="term" value="P:immune response"/>
    <property type="evidence" value="ECO:0007669"/>
    <property type="project" value="TreeGrafter"/>
</dbReference>
<accession>A0A834L0P5</accession>
<keyword evidence="4" id="KW-0732">Signal</keyword>
<feature type="transmembrane region" description="Helical" evidence="12">
    <location>
        <begin position="328"/>
        <end position="348"/>
    </location>
</feature>
<dbReference type="PANTHER" id="PTHR25466:SF14">
    <property type="entry name" value="BUTYROPHILIN SUBFAMILY 2 MEMBER A2-LIKE-RELATED"/>
    <property type="match status" value="1"/>
</dbReference>
<evidence type="ECO:0000256" key="4">
    <source>
        <dbReference type="ARBA" id="ARBA00022729"/>
    </source>
</evidence>
<keyword evidence="7" id="KW-1015">Disulfide bond</keyword>
<keyword evidence="8" id="KW-0675">Receptor</keyword>
<evidence type="ECO:0000256" key="1">
    <source>
        <dbReference type="ARBA" id="ARBA00004251"/>
    </source>
</evidence>
<evidence type="ECO:0000313" key="14">
    <source>
        <dbReference type="EMBL" id="KAF6737349.1"/>
    </source>
</evidence>
<evidence type="ECO:0000256" key="8">
    <source>
        <dbReference type="ARBA" id="ARBA00023170"/>
    </source>
</evidence>
<dbReference type="Pfam" id="PF07686">
    <property type="entry name" value="V-set"/>
    <property type="match status" value="1"/>
</dbReference>
<feature type="domain" description="Ig-like" evidence="13">
    <location>
        <begin position="177"/>
        <end position="253"/>
    </location>
</feature>
<proteinExistence type="predicted"/>
<keyword evidence="9" id="KW-0325">Glycoprotein</keyword>
<evidence type="ECO:0000256" key="7">
    <source>
        <dbReference type="ARBA" id="ARBA00023157"/>
    </source>
</evidence>
<reference evidence="14" key="1">
    <citation type="journal article" name="BMC Genomics">
        <title>Long-read sequencing and de novo genome assembly of marine medaka (Oryzias melastigma).</title>
        <authorList>
            <person name="Liang P."/>
            <person name="Saqib H.S.A."/>
            <person name="Ni X."/>
            <person name="Shen Y."/>
        </authorList>
    </citation>
    <scope>NUCLEOTIDE SEQUENCE</scope>
    <source>
        <strain evidence="14">Bigg-433</strain>
    </source>
</reference>
<keyword evidence="5 12" id="KW-1133">Transmembrane helix</keyword>
<organism evidence="14 15">
    <name type="scientific">Oryzias melastigma</name>
    <name type="common">Marine medaka</name>
    <dbReference type="NCBI Taxonomy" id="30732"/>
    <lineage>
        <taxon>Eukaryota</taxon>
        <taxon>Metazoa</taxon>
        <taxon>Chordata</taxon>
        <taxon>Craniata</taxon>
        <taxon>Vertebrata</taxon>
        <taxon>Euteleostomi</taxon>
        <taxon>Actinopterygii</taxon>
        <taxon>Neopterygii</taxon>
        <taxon>Teleostei</taxon>
        <taxon>Neoteleostei</taxon>
        <taxon>Acanthomorphata</taxon>
        <taxon>Ovalentaria</taxon>
        <taxon>Atherinomorphae</taxon>
        <taxon>Beloniformes</taxon>
        <taxon>Adrianichthyidae</taxon>
        <taxon>Oryziinae</taxon>
        <taxon>Oryzias</taxon>
    </lineage>
</organism>
<comment type="subcellular location">
    <subcellularLocation>
        <location evidence="1">Cell membrane</location>
        <topology evidence="1">Single-pass type I membrane protein</topology>
    </subcellularLocation>
</comment>
<evidence type="ECO:0000256" key="9">
    <source>
        <dbReference type="ARBA" id="ARBA00023180"/>
    </source>
</evidence>